<protein>
    <submittedName>
        <fullName evidence="3">Uncharacterized protein</fullName>
    </submittedName>
</protein>
<organism evidence="3 4">
    <name type="scientific">Diaporthe vaccinii</name>
    <dbReference type="NCBI Taxonomy" id="105482"/>
    <lineage>
        <taxon>Eukaryota</taxon>
        <taxon>Fungi</taxon>
        <taxon>Dikarya</taxon>
        <taxon>Ascomycota</taxon>
        <taxon>Pezizomycotina</taxon>
        <taxon>Sordariomycetes</taxon>
        <taxon>Sordariomycetidae</taxon>
        <taxon>Diaporthales</taxon>
        <taxon>Diaporthaceae</taxon>
        <taxon>Diaporthe</taxon>
        <taxon>Diaporthe eres species complex</taxon>
    </lineage>
</organism>
<dbReference type="SUPFAM" id="SSF51735">
    <property type="entry name" value="NAD(P)-binding Rossmann-fold domains"/>
    <property type="match status" value="1"/>
</dbReference>
<dbReference type="PANTHER" id="PTHR43477">
    <property type="entry name" value="DIHYDROANTICAPSIN 7-DEHYDROGENASE"/>
    <property type="match status" value="1"/>
</dbReference>
<dbReference type="PRINTS" id="PR00081">
    <property type="entry name" value="GDHRDH"/>
</dbReference>
<proteinExistence type="inferred from homology"/>
<keyword evidence="4" id="KW-1185">Reference proteome</keyword>
<name>A0ABR4FEU1_9PEZI</name>
<reference evidence="3 4" key="1">
    <citation type="submission" date="2024-03" db="EMBL/GenBank/DDBJ databases">
        <title>A high-quality draft genome sequence of Diaporthe vaccinii, a causative agent of upright dieback and viscid rot disease in cranberry plants.</title>
        <authorList>
            <person name="Sarrasin M."/>
            <person name="Lang B.F."/>
            <person name="Burger G."/>
        </authorList>
    </citation>
    <scope>NUCLEOTIDE SEQUENCE [LARGE SCALE GENOMIC DNA]</scope>
    <source>
        <strain evidence="3 4">IS7</strain>
    </source>
</reference>
<gene>
    <name evidence="3" type="ORF">FJTKL_05173</name>
</gene>
<evidence type="ECO:0000256" key="2">
    <source>
        <dbReference type="ARBA" id="ARBA00023002"/>
    </source>
</evidence>
<evidence type="ECO:0000313" key="4">
    <source>
        <dbReference type="Proteomes" id="UP001600888"/>
    </source>
</evidence>
<comment type="caution">
    <text evidence="3">The sequence shown here is derived from an EMBL/GenBank/DDBJ whole genome shotgun (WGS) entry which is preliminary data.</text>
</comment>
<comment type="similarity">
    <text evidence="1">Belongs to the short-chain dehydrogenases/reductases (SDR) family.</text>
</comment>
<dbReference type="Gene3D" id="3.40.50.720">
    <property type="entry name" value="NAD(P)-binding Rossmann-like Domain"/>
    <property type="match status" value="1"/>
</dbReference>
<sequence length="119" mass="12338">MPPIKGQSVVIIGGSSGIGAAAAKLACVEGLRVAIASSNQSRVDQAVKKIQDVVPGAQISGFTVDISGDDMESHLEKLFTNVTEANGGQIDHIILTAGVANIKPISEFTTEYFKESAPL</sequence>
<accession>A0ABR4FEU1</accession>
<dbReference type="InterPro" id="IPR036291">
    <property type="entry name" value="NAD(P)-bd_dom_sf"/>
</dbReference>
<dbReference type="Proteomes" id="UP001600888">
    <property type="component" value="Unassembled WGS sequence"/>
</dbReference>
<dbReference type="PANTHER" id="PTHR43477:SF1">
    <property type="entry name" value="DIHYDROANTICAPSIN 7-DEHYDROGENASE"/>
    <property type="match status" value="1"/>
</dbReference>
<dbReference type="Pfam" id="PF00106">
    <property type="entry name" value="adh_short"/>
    <property type="match status" value="1"/>
</dbReference>
<evidence type="ECO:0000256" key="1">
    <source>
        <dbReference type="ARBA" id="ARBA00006484"/>
    </source>
</evidence>
<dbReference type="EMBL" id="JBAWTH010000001">
    <property type="protein sequence ID" value="KAL2293202.1"/>
    <property type="molecule type" value="Genomic_DNA"/>
</dbReference>
<evidence type="ECO:0000313" key="3">
    <source>
        <dbReference type="EMBL" id="KAL2293202.1"/>
    </source>
</evidence>
<dbReference type="InterPro" id="IPR051122">
    <property type="entry name" value="SDR_DHRS6-like"/>
</dbReference>
<keyword evidence="2" id="KW-0560">Oxidoreductase</keyword>
<dbReference type="InterPro" id="IPR002347">
    <property type="entry name" value="SDR_fam"/>
</dbReference>